<dbReference type="PANTHER" id="PTHR32305:SF15">
    <property type="entry name" value="PROTEIN RHSA-RELATED"/>
    <property type="match status" value="1"/>
</dbReference>
<dbReference type="Gene3D" id="2.180.10.10">
    <property type="entry name" value="RHS repeat-associated core"/>
    <property type="match status" value="1"/>
</dbReference>
<dbReference type="EMBL" id="VWMK01000003">
    <property type="protein sequence ID" value="KAA3768582.1"/>
    <property type="molecule type" value="Genomic_DNA"/>
</dbReference>
<proteinExistence type="predicted"/>
<evidence type="ECO:0000259" key="1">
    <source>
        <dbReference type="Pfam" id="PF20041"/>
    </source>
</evidence>
<dbReference type="InterPro" id="IPR050708">
    <property type="entry name" value="T6SS_VgrG/RHS"/>
</dbReference>
<accession>A0A7J4XMK8</accession>
<evidence type="ECO:0000313" key="3">
    <source>
        <dbReference type="Proteomes" id="UP000422221"/>
    </source>
</evidence>
<evidence type="ECO:0000313" key="2">
    <source>
        <dbReference type="EMBL" id="KAA3768582.1"/>
    </source>
</evidence>
<dbReference type="Pfam" id="PF20041">
    <property type="entry name" value="DUF6443"/>
    <property type="match status" value="1"/>
</dbReference>
<dbReference type="AlphaFoldDB" id="A0A7J4XMK8"/>
<sequence length="1107" mass="127737">MKYTLYSIFVFVCLFSFFPSFLKGQDKNRHYVRTRLMTKDDGSSFRETITYYNSFGLNDEIREIGASPQGNDLQTFVGYDGAFRKVSESLPRPVGNTNFYNDSNPESYTVYEHSELNRVRESYGPGQTWRENGKSVKYTYLYNTKTGDDHCYCLSAKDVGEDIKVEVKSYDANEVSILRTTDEDGNVTDQFTDHEGKLILTRQKANGIPHDTYIVYDDHGRKRVVLPPLAADALGGYSTFMCSQVEEVQLYGYLYYYDERDRCIKKKLPGCEPIYYVYDRCNYLVLKQDGNDREAGRWQSFQYDRLGRQVIWGFINQNRPHADWIRICKKQNLSIYFRGASYGSENYGYTPVHRISHLCTPLIINYYDNYEYTTIFNEFIGFLNRPGYYSSFSASSLTSRDKLTGQVVALLNDPSKRDYIAYYYDQRGREVQSTMNSAFGFRNYTFTNYDFTGQPVSVRKEHTSIYRDTPPASVDDVDHILTYEYEYDHAGRLSKLYQTYDNDAKVLVAKYEYDEVGRLEKKLLHNETATSTYKYNVRGWPTEINEPRMSQKIYYNENLPQGVTPLYNGNIPCLSNTADNNLTSHFTYDGLNRLVSTKQYRPDGRFIETPEKFTYDKMGNVLTIERSYYDPYPDYLNEMTIQYHGNQIKKVTDESRGHDYYVLRYQDAANKDIEYFYDSNGNLVKNLDNKIGFIKYNIINLPEAVAFNDGNLLTYSYMADGRKVRDSYGSFPIRTSTPLDSIVNNTDPYITEHNDWSEDYYYSGRLYRIATPEGFIRFVNRVGYSIFYSMKDHVGSFRGYWEPGHANGPITFGYPSYHPSGIIYRKPYTDVPFALGGKEFMGTNNLDEYFFGARTMYAIMNRFNQMDPLCENYYSVSPYAYCNNNPVNAIDPDGRDYRLTIDKENNRMIVTAMYYASTQDFGSAQQAVDFWNKQSGNYIYKTKEGDYTLDFSLSVIEVPTDESMNVAQRSSVVTEAFRADKSGIANIYEVVSSFKDSNKNGVTVNGNHIGVKYSRQDENTGAHEVGHTLGLTHSSFGLMTSSSTDPYRSLDLNTVGLKDMITYPIRGKSNSEGRGVAGEGHLSVFNFSYSIGSSYYSVSKWGKIRRR</sequence>
<reference evidence="2 3" key="1">
    <citation type="journal article" date="2019" name="Nat. Med.">
        <title>A library of human gut bacterial isolates paired with longitudinal multiomics data enables mechanistic microbiome research.</title>
        <authorList>
            <person name="Poyet M."/>
            <person name="Groussin M."/>
            <person name="Gibbons S.M."/>
            <person name="Avila-Pacheco J."/>
            <person name="Jiang X."/>
            <person name="Kearney S.M."/>
            <person name="Perrotta A.R."/>
            <person name="Berdy B."/>
            <person name="Zhao S."/>
            <person name="Lieberman T.D."/>
            <person name="Swanson P.K."/>
            <person name="Smith M."/>
            <person name="Roesemann S."/>
            <person name="Alexander J.E."/>
            <person name="Rich S.A."/>
            <person name="Livny J."/>
            <person name="Vlamakis H."/>
            <person name="Clish C."/>
            <person name="Bullock K."/>
            <person name="Deik A."/>
            <person name="Scott J."/>
            <person name="Pierce K.A."/>
            <person name="Xavier R.J."/>
            <person name="Alm E.J."/>
        </authorList>
    </citation>
    <scope>NUCLEOTIDE SEQUENCE [LARGE SCALE GENOMIC DNA]</scope>
    <source>
        <strain evidence="2 3">BIOML-A10</strain>
    </source>
</reference>
<comment type="caution">
    <text evidence="2">The sequence shown here is derived from an EMBL/GenBank/DDBJ whole genome shotgun (WGS) entry which is preliminary data.</text>
</comment>
<organism evidence="2 3">
    <name type="scientific">Bacteroides salyersiae</name>
    <dbReference type="NCBI Taxonomy" id="291644"/>
    <lineage>
        <taxon>Bacteria</taxon>
        <taxon>Pseudomonadati</taxon>
        <taxon>Bacteroidota</taxon>
        <taxon>Bacteroidia</taxon>
        <taxon>Bacteroidales</taxon>
        <taxon>Bacteroidaceae</taxon>
        <taxon>Bacteroides</taxon>
    </lineage>
</organism>
<dbReference type="InterPro" id="IPR024079">
    <property type="entry name" value="MetalloPept_cat_dom_sf"/>
</dbReference>
<gene>
    <name evidence="2" type="ORF">F3F73_04580</name>
</gene>
<feature type="domain" description="DUF6443" evidence="1">
    <location>
        <begin position="37"/>
        <end position="141"/>
    </location>
</feature>
<dbReference type="NCBIfam" id="TIGR03696">
    <property type="entry name" value="Rhs_assc_core"/>
    <property type="match status" value="1"/>
</dbReference>
<dbReference type="GO" id="GO:0008237">
    <property type="term" value="F:metallopeptidase activity"/>
    <property type="evidence" value="ECO:0007669"/>
    <property type="project" value="InterPro"/>
</dbReference>
<name>A0A7J4XMK8_9BACE</name>
<dbReference type="InterPro" id="IPR045619">
    <property type="entry name" value="DUF6443"/>
</dbReference>
<dbReference type="Proteomes" id="UP000422221">
    <property type="component" value="Unassembled WGS sequence"/>
</dbReference>
<dbReference type="PANTHER" id="PTHR32305">
    <property type="match status" value="1"/>
</dbReference>
<dbReference type="Gene3D" id="3.40.390.10">
    <property type="entry name" value="Collagenase (Catalytic Domain)"/>
    <property type="match status" value="1"/>
</dbReference>
<dbReference type="InterPro" id="IPR022385">
    <property type="entry name" value="Rhs_assc_core"/>
</dbReference>
<dbReference type="SUPFAM" id="SSF55486">
    <property type="entry name" value="Metalloproteases ('zincins'), catalytic domain"/>
    <property type="match status" value="1"/>
</dbReference>
<protein>
    <submittedName>
        <fullName evidence="2">Type IV secretion protein Rhs</fullName>
    </submittedName>
</protein>
<dbReference type="RefSeq" id="WP_130058110.1">
    <property type="nucleotide sequence ID" value="NZ_JADNPJ010000003.1"/>
</dbReference>